<reference evidence="3" key="1">
    <citation type="journal article" date="2019" name="Int. J. Syst. Evol. Microbiol.">
        <title>The Global Catalogue of Microorganisms (GCM) 10K type strain sequencing project: providing services to taxonomists for standard genome sequencing and annotation.</title>
        <authorList>
            <consortium name="The Broad Institute Genomics Platform"/>
            <consortium name="The Broad Institute Genome Sequencing Center for Infectious Disease"/>
            <person name="Wu L."/>
            <person name="Ma J."/>
        </authorList>
    </citation>
    <scope>NUCLEOTIDE SEQUENCE [LARGE SCALE GENOMIC DNA]</scope>
    <source>
        <strain evidence="3">JCM 18410</strain>
    </source>
</reference>
<name>A0ABP9LLH6_9ACTN</name>
<dbReference type="Gene3D" id="1.25.40.10">
    <property type="entry name" value="Tetratricopeptide repeat domain"/>
    <property type="match status" value="2"/>
</dbReference>
<evidence type="ECO:0000313" key="3">
    <source>
        <dbReference type="Proteomes" id="UP001500124"/>
    </source>
</evidence>
<proteinExistence type="predicted"/>
<protein>
    <recommendedName>
        <fullName evidence="4">Tetratricopeptide repeat protein</fullName>
    </recommendedName>
</protein>
<gene>
    <name evidence="2" type="ORF">GCM10023336_74410</name>
</gene>
<dbReference type="InterPro" id="IPR011990">
    <property type="entry name" value="TPR-like_helical_dom_sf"/>
</dbReference>
<dbReference type="EMBL" id="BAABKC010000141">
    <property type="protein sequence ID" value="GAA5080916.1"/>
    <property type="molecule type" value="Genomic_DNA"/>
</dbReference>
<organism evidence="2 3">
    <name type="scientific">Streptomyces similanensis</name>
    <dbReference type="NCBI Taxonomy" id="1274988"/>
    <lineage>
        <taxon>Bacteria</taxon>
        <taxon>Bacillati</taxon>
        <taxon>Actinomycetota</taxon>
        <taxon>Actinomycetes</taxon>
        <taxon>Kitasatosporales</taxon>
        <taxon>Streptomycetaceae</taxon>
        <taxon>Streptomyces</taxon>
    </lineage>
</organism>
<dbReference type="SUPFAM" id="SSF48452">
    <property type="entry name" value="TPR-like"/>
    <property type="match status" value="2"/>
</dbReference>
<evidence type="ECO:0008006" key="4">
    <source>
        <dbReference type="Google" id="ProtNLM"/>
    </source>
</evidence>
<keyword evidence="3" id="KW-1185">Reference proteome</keyword>
<dbReference type="RefSeq" id="WP_345672465.1">
    <property type="nucleotide sequence ID" value="NZ_BAABKC010000141.1"/>
</dbReference>
<accession>A0ABP9LLH6</accession>
<evidence type="ECO:0000313" key="2">
    <source>
        <dbReference type="EMBL" id="GAA5080916.1"/>
    </source>
</evidence>
<comment type="caution">
    <text evidence="2">The sequence shown here is derived from an EMBL/GenBank/DDBJ whole genome shotgun (WGS) entry which is preliminary data.</text>
</comment>
<evidence type="ECO:0000256" key="1">
    <source>
        <dbReference type="SAM" id="MobiDB-lite"/>
    </source>
</evidence>
<dbReference type="Proteomes" id="UP001500124">
    <property type="component" value="Unassembled WGS sequence"/>
</dbReference>
<sequence>MSLIPWHCVQDDPEAVAASVRDLDDLLNGPAPEAGFQELNEHVEELRTLLELLRSRSATTAYAHVCLAVWHFWLYNGHIAEAARWFAEVTRDGSAGGALPDTTTTRLRHAAGMLAYHLGDLAGARELLERGLRSAAGSPAAVRADLHLGVARIAMADGDLAGMRGHGERALAVIDAADDDGRCTALHILAEAALLDGRLTDAEALGRQALELAVRMRKVRAQAAELCNLANVRRRLGDHAAAAEMATRALHLLCADGNRKLLAYPVLRLGQVAADRAAVEQAALLLGLADELVARTGAPIDASEAAERDELAATVGQAFDAARAAELRTAGATWADRLPLLPDGTGPAVPAGAETRR</sequence>
<feature type="region of interest" description="Disordered" evidence="1">
    <location>
        <begin position="338"/>
        <end position="357"/>
    </location>
</feature>